<dbReference type="RefSeq" id="WP_130356061.1">
    <property type="nucleotide sequence ID" value="NZ_SGXC01000001.1"/>
</dbReference>
<dbReference type="OrthoDB" id="9766107at2"/>
<evidence type="ECO:0000313" key="5">
    <source>
        <dbReference type="Proteomes" id="UP000292445"/>
    </source>
</evidence>
<dbReference type="GO" id="GO:0046872">
    <property type="term" value="F:metal ion binding"/>
    <property type="evidence" value="ECO:0007669"/>
    <property type="project" value="UniProtKB-KW"/>
</dbReference>
<dbReference type="Gene3D" id="3.40.720.10">
    <property type="entry name" value="Alkaline Phosphatase, subunit A"/>
    <property type="match status" value="1"/>
</dbReference>
<keyword evidence="1" id="KW-0479">Metal-binding</keyword>
<dbReference type="PANTHER" id="PTHR45953">
    <property type="entry name" value="IDURONATE 2-SULFATASE"/>
    <property type="match status" value="1"/>
</dbReference>
<dbReference type="EMBL" id="SGXC01000001">
    <property type="protein sequence ID" value="RZS84728.1"/>
    <property type="molecule type" value="Genomic_DNA"/>
</dbReference>
<organism evidence="4 5">
    <name type="scientific">Pigmentiphaga kullae</name>
    <dbReference type="NCBI Taxonomy" id="151784"/>
    <lineage>
        <taxon>Bacteria</taxon>
        <taxon>Pseudomonadati</taxon>
        <taxon>Pseudomonadota</taxon>
        <taxon>Betaproteobacteria</taxon>
        <taxon>Burkholderiales</taxon>
        <taxon>Alcaligenaceae</taxon>
        <taxon>Pigmentiphaga</taxon>
    </lineage>
</organism>
<evidence type="ECO:0000313" key="4">
    <source>
        <dbReference type="EMBL" id="RZS84728.1"/>
    </source>
</evidence>
<dbReference type="SUPFAM" id="SSF53649">
    <property type="entry name" value="Alkaline phosphatase-like"/>
    <property type="match status" value="1"/>
</dbReference>
<accession>A0A4Q7NIN2</accession>
<dbReference type="AlphaFoldDB" id="A0A4Q7NIN2"/>
<proteinExistence type="predicted"/>
<evidence type="ECO:0000256" key="2">
    <source>
        <dbReference type="ARBA" id="ARBA00022801"/>
    </source>
</evidence>
<reference evidence="4 5" key="1">
    <citation type="submission" date="2019-02" db="EMBL/GenBank/DDBJ databases">
        <title>Genomic Encyclopedia of Type Strains, Phase IV (KMG-IV): sequencing the most valuable type-strain genomes for metagenomic binning, comparative biology and taxonomic classification.</title>
        <authorList>
            <person name="Goeker M."/>
        </authorList>
    </citation>
    <scope>NUCLEOTIDE SEQUENCE [LARGE SCALE GENOMIC DNA]</scope>
    <source>
        <strain evidence="4 5">K24</strain>
    </source>
</reference>
<feature type="domain" description="Sulfatase N-terminal" evidence="3">
    <location>
        <begin position="4"/>
        <end position="106"/>
    </location>
</feature>
<dbReference type="GO" id="GO:0005737">
    <property type="term" value="C:cytoplasm"/>
    <property type="evidence" value="ECO:0007669"/>
    <property type="project" value="TreeGrafter"/>
</dbReference>
<dbReference type="Pfam" id="PF00884">
    <property type="entry name" value="Sulfatase"/>
    <property type="match status" value="2"/>
</dbReference>
<dbReference type="InterPro" id="IPR017850">
    <property type="entry name" value="Alkaline_phosphatase_core_sf"/>
</dbReference>
<evidence type="ECO:0000259" key="3">
    <source>
        <dbReference type="Pfam" id="PF00884"/>
    </source>
</evidence>
<sequence>MRQPNILLIMTDQHRADHLGCYGNRQVRTPHIDGIAARGTVFDRFYVASPICMPNRSTLMTGRMPSLHGVRHNGIPLRLDDTTFATMLGARGYRTALIGKSHLQNMQDIPPLVQRAPHEGRAVVPAHPDATGDRRDGPAYEQELASRWRDPAHRIRLPYYGFDHVELCMEHGDEAFGDYQRWLAQRLPEADGLRGRRHARADDRYVAPQAWRTRLPEACYPSRYIAERGAAYLEAHAARGAAQPFFLKCSFPDPHHPFTPPGRYWGMYDPRSIAVPPTCAPPAAEAPPHLRWLHDERAGGRANLDTPRVVAVTPREAREAIALSYGMITLVDDCIGRILQALEATGQARDTIVAFTSDHGDFMGDHGLLFKGPLHYQGLVRVPFIWADPRAPGGRRSAALHGTLDIAQTLLHRTGTAPYHDIQGMSLLPALDDPGWQGHDAVLIEDEIQRVFGGFDSPVRLRTLITRQWRLSVYLGAEWGELYDLANDPHERVNLWHDPRHAGTRASLMEALVRKMMALASRSPLPTRIA</sequence>
<dbReference type="Proteomes" id="UP000292445">
    <property type="component" value="Unassembled WGS sequence"/>
</dbReference>
<dbReference type="InterPro" id="IPR000917">
    <property type="entry name" value="Sulfatase_N"/>
</dbReference>
<keyword evidence="2" id="KW-0378">Hydrolase</keyword>
<comment type="caution">
    <text evidence="4">The sequence shown here is derived from an EMBL/GenBank/DDBJ whole genome shotgun (WGS) entry which is preliminary data.</text>
</comment>
<evidence type="ECO:0000256" key="1">
    <source>
        <dbReference type="ARBA" id="ARBA00022723"/>
    </source>
</evidence>
<protein>
    <submittedName>
        <fullName evidence="4">Arylsulfatase A-like enzyme</fullName>
    </submittedName>
</protein>
<dbReference type="PANTHER" id="PTHR45953:SF1">
    <property type="entry name" value="IDURONATE 2-SULFATASE"/>
    <property type="match status" value="1"/>
</dbReference>
<feature type="domain" description="Sulfatase N-terminal" evidence="3">
    <location>
        <begin position="225"/>
        <end position="415"/>
    </location>
</feature>
<name>A0A4Q7NIN2_9BURK</name>
<dbReference type="GO" id="GO:0008484">
    <property type="term" value="F:sulfuric ester hydrolase activity"/>
    <property type="evidence" value="ECO:0007669"/>
    <property type="project" value="TreeGrafter"/>
</dbReference>
<gene>
    <name evidence="4" type="ORF">EV675_0747</name>
</gene>
<keyword evidence="5" id="KW-1185">Reference proteome</keyword>